<evidence type="ECO:0000256" key="1">
    <source>
        <dbReference type="ARBA" id="ARBA00038494"/>
    </source>
</evidence>
<gene>
    <name evidence="3" type="ORF">NG900_18895</name>
</gene>
<dbReference type="EMBL" id="JAMXHT010000007">
    <property type="protein sequence ID" value="MCO5400270.1"/>
    <property type="molecule type" value="Genomic_DNA"/>
</dbReference>
<comment type="caution">
    <text evidence="3">The sequence shown here is derived from an EMBL/GenBank/DDBJ whole genome shotgun (WGS) entry which is preliminary data.</text>
</comment>
<feature type="domain" description="Glycosyltransferase 2-like" evidence="2">
    <location>
        <begin position="19"/>
        <end position="103"/>
    </location>
</feature>
<reference evidence="3" key="1">
    <citation type="submission" date="2022-06" db="EMBL/GenBank/DDBJ databases">
        <authorList>
            <person name="Lu C.-H."/>
        </authorList>
    </citation>
    <scope>NUCLEOTIDE SEQUENCE</scope>
    <source>
        <strain evidence="3">21MJYT02-11</strain>
    </source>
</reference>
<dbReference type="InterPro" id="IPR001173">
    <property type="entry name" value="Glyco_trans_2-like"/>
</dbReference>
<evidence type="ECO:0000313" key="3">
    <source>
        <dbReference type="EMBL" id="MCO5400270.1"/>
    </source>
</evidence>
<sequence>MSKPSLSPASHHRLPTLALVVIARNEAACIERCLMSAKPFVDRMVVLDTGSTDNTVAIAQDCGAQVGHFTWINDFSAARNASLDLANADWNLVMDADEWIESGGEALRSVCSGNPVIGVVCQRSDYEVFGSVERKNTWVSRLLPRGVRYERRIHEQPVSSLPRARLPLVLSHDGYLDAKIEKKLDRNVSLLLEELADRPDDPYVLYQLGKDAEVIAEDFARASDFYTRSAALVPKDAAYRHDLCVRLLFCLSKSGRLEDAITRSGEWMEDWSESPDFFFTVGMLMFDAAAAQPKQADEQWLPMAENAFLRCLEIGERPELDGVAGRGSHMAAHNLCVMYQTQSNTARLKSNYYLDLARKLRTNAEAI</sequence>
<name>A0ABT1APA4_9RALS</name>
<dbReference type="Gene3D" id="1.25.40.10">
    <property type="entry name" value="Tetratricopeptide repeat domain"/>
    <property type="match status" value="1"/>
</dbReference>
<comment type="similarity">
    <text evidence="1">Belongs to the glycosyltransferase 2 family. WaaE/KdtX subfamily.</text>
</comment>
<dbReference type="Proteomes" id="UP001162811">
    <property type="component" value="Unassembled WGS sequence"/>
</dbReference>
<dbReference type="RefSeq" id="WP_252682901.1">
    <property type="nucleotide sequence ID" value="NZ_JAMXHT010000007.1"/>
</dbReference>
<dbReference type="InterPro" id="IPR011990">
    <property type="entry name" value="TPR-like_helical_dom_sf"/>
</dbReference>
<evidence type="ECO:0000259" key="2">
    <source>
        <dbReference type="Pfam" id="PF00535"/>
    </source>
</evidence>
<proteinExistence type="inferred from homology"/>
<reference evidence="3" key="2">
    <citation type="journal article" date="2023" name="Front. Microbiol.">
        <title>Ralstonia chuxiongensis sp. nov., Ralstonia mojiangensis sp. nov., and Ralstonia soli sp. nov., isolated from tobacco fields, are three novel species in the family Burkholderiaceae.</title>
        <authorList>
            <person name="Lu C.H."/>
            <person name="Zhang Y.Y."/>
            <person name="Jiang N."/>
            <person name="Chen W."/>
            <person name="Shao X."/>
            <person name="Zhao Z.M."/>
            <person name="Lu W.L."/>
            <person name="Hu X."/>
            <person name="Xi Y.X."/>
            <person name="Zou S.Y."/>
            <person name="Wei Q.J."/>
            <person name="Lin Z.L."/>
            <person name="Gong L."/>
            <person name="Gai X.T."/>
            <person name="Zhang L.Q."/>
            <person name="Li J.Y."/>
            <person name="Jin Y."/>
            <person name="Xia Z.Y."/>
        </authorList>
    </citation>
    <scope>NUCLEOTIDE SEQUENCE</scope>
    <source>
        <strain evidence="3">21MJYT02-11</strain>
    </source>
</reference>
<dbReference type="InterPro" id="IPR029044">
    <property type="entry name" value="Nucleotide-diphossugar_trans"/>
</dbReference>
<organism evidence="3 4">
    <name type="scientific">Ralstonia soli</name>
    <dbReference type="NCBI Taxonomy" id="2953896"/>
    <lineage>
        <taxon>Bacteria</taxon>
        <taxon>Pseudomonadati</taxon>
        <taxon>Pseudomonadota</taxon>
        <taxon>Betaproteobacteria</taxon>
        <taxon>Burkholderiales</taxon>
        <taxon>Burkholderiaceae</taxon>
        <taxon>Ralstonia</taxon>
    </lineage>
</organism>
<dbReference type="Pfam" id="PF00535">
    <property type="entry name" value="Glycos_transf_2"/>
    <property type="match status" value="1"/>
</dbReference>
<dbReference type="SUPFAM" id="SSF53448">
    <property type="entry name" value="Nucleotide-diphospho-sugar transferases"/>
    <property type="match status" value="1"/>
</dbReference>
<evidence type="ECO:0000313" key="4">
    <source>
        <dbReference type="Proteomes" id="UP001162811"/>
    </source>
</evidence>
<dbReference type="PANTHER" id="PTHR43630">
    <property type="entry name" value="POLY-BETA-1,6-N-ACETYL-D-GLUCOSAMINE SYNTHASE"/>
    <property type="match status" value="1"/>
</dbReference>
<dbReference type="CDD" id="cd02511">
    <property type="entry name" value="Beta4Glucosyltransferase"/>
    <property type="match status" value="1"/>
</dbReference>
<protein>
    <submittedName>
        <fullName evidence="3">Glycosyltransferase family 2 protein</fullName>
    </submittedName>
</protein>
<keyword evidence="4" id="KW-1185">Reference proteome</keyword>
<accession>A0ABT1APA4</accession>
<dbReference type="Gene3D" id="3.90.550.10">
    <property type="entry name" value="Spore Coat Polysaccharide Biosynthesis Protein SpsA, Chain A"/>
    <property type="match status" value="1"/>
</dbReference>
<dbReference type="PANTHER" id="PTHR43630:SF2">
    <property type="entry name" value="GLYCOSYLTRANSFERASE"/>
    <property type="match status" value="1"/>
</dbReference>